<evidence type="ECO:0000256" key="6">
    <source>
        <dbReference type="ARBA" id="ARBA00023015"/>
    </source>
</evidence>
<organism evidence="13 14">
    <name type="scientific">Perca flavescens</name>
    <name type="common">American yellow perch</name>
    <name type="synonym">Morone flavescens</name>
    <dbReference type="NCBI Taxonomy" id="8167"/>
    <lineage>
        <taxon>Eukaryota</taxon>
        <taxon>Metazoa</taxon>
        <taxon>Chordata</taxon>
        <taxon>Craniata</taxon>
        <taxon>Vertebrata</taxon>
        <taxon>Euteleostomi</taxon>
        <taxon>Actinopterygii</taxon>
        <taxon>Neopterygii</taxon>
        <taxon>Teleostei</taxon>
        <taxon>Neoteleostei</taxon>
        <taxon>Acanthomorphata</taxon>
        <taxon>Eupercaria</taxon>
        <taxon>Perciformes</taxon>
        <taxon>Percoidei</taxon>
        <taxon>Percidae</taxon>
        <taxon>Percinae</taxon>
        <taxon>Perca</taxon>
    </lineage>
</organism>
<keyword evidence="7" id="KW-0238">DNA-binding</keyword>
<evidence type="ECO:0000256" key="5">
    <source>
        <dbReference type="ARBA" id="ARBA00022833"/>
    </source>
</evidence>
<evidence type="ECO:0000256" key="11">
    <source>
        <dbReference type="SAM" id="MobiDB-lite"/>
    </source>
</evidence>
<keyword evidence="5" id="KW-0862">Zinc</keyword>
<dbReference type="AlphaFoldDB" id="A0A484BYE3"/>
<proteinExistence type="predicted"/>
<feature type="region of interest" description="Disordered" evidence="11">
    <location>
        <begin position="108"/>
        <end position="219"/>
    </location>
</feature>
<dbReference type="STRING" id="8167.A0A484BYE3"/>
<reference evidence="13 14" key="1">
    <citation type="submission" date="2019-01" db="EMBL/GenBank/DDBJ databases">
        <title>A chromosome-scale genome assembly of the yellow perch, Perca flavescens.</title>
        <authorList>
            <person name="Feron R."/>
            <person name="Morvezen R."/>
            <person name="Bestin A."/>
            <person name="Haffray P."/>
            <person name="Klopp C."/>
            <person name="Zahm M."/>
            <person name="Cabau C."/>
            <person name="Roques C."/>
            <person name="Donnadieu C."/>
            <person name="Bouchez O."/>
            <person name="Christie M."/>
            <person name="Larson W."/>
            <person name="Guiguen Y."/>
        </authorList>
    </citation>
    <scope>NUCLEOTIDE SEQUENCE [LARGE SCALE GENOMIC DNA]</scope>
    <source>
        <strain evidence="13">YP-PL-M2</strain>
        <tissue evidence="13">Blood</tissue>
    </source>
</reference>
<dbReference type="Gene3D" id="3.30.160.60">
    <property type="entry name" value="Classic Zinc Finger"/>
    <property type="match status" value="1"/>
</dbReference>
<dbReference type="PANTHER" id="PTHR46105:SF5">
    <property type="entry name" value="ZINC FINGER AND BTB DOMAIN-CONTAINING PROTEIN 44 ISOFORM X1"/>
    <property type="match status" value="1"/>
</dbReference>
<dbReference type="PROSITE" id="PS00028">
    <property type="entry name" value="ZINC_FINGER_C2H2_1"/>
    <property type="match status" value="1"/>
</dbReference>
<dbReference type="PANTHER" id="PTHR46105">
    <property type="entry name" value="AGAP004733-PA"/>
    <property type="match status" value="1"/>
</dbReference>
<dbReference type="GO" id="GO:0000981">
    <property type="term" value="F:DNA-binding transcription factor activity, RNA polymerase II-specific"/>
    <property type="evidence" value="ECO:0007669"/>
    <property type="project" value="TreeGrafter"/>
</dbReference>
<dbReference type="SUPFAM" id="SSF57667">
    <property type="entry name" value="beta-beta-alpha zinc fingers"/>
    <property type="match status" value="1"/>
</dbReference>
<keyword evidence="2" id="KW-0479">Metal-binding</keyword>
<keyword evidence="9" id="KW-0539">Nucleus</keyword>
<feature type="compositionally biased region" description="Polar residues" evidence="11">
    <location>
        <begin position="206"/>
        <end position="219"/>
    </location>
</feature>
<keyword evidence="3" id="KW-0677">Repeat</keyword>
<dbReference type="FunFam" id="3.30.160.60:FF:000744">
    <property type="entry name" value="zinc finger E-box-binding homeobox 1"/>
    <property type="match status" value="1"/>
</dbReference>
<evidence type="ECO:0000256" key="8">
    <source>
        <dbReference type="ARBA" id="ARBA00023163"/>
    </source>
</evidence>
<feature type="compositionally biased region" description="Basic residues" evidence="11">
    <location>
        <begin position="136"/>
        <end position="146"/>
    </location>
</feature>
<keyword evidence="6" id="KW-0805">Transcription regulation</keyword>
<dbReference type="GO" id="GO:0008270">
    <property type="term" value="F:zinc ion binding"/>
    <property type="evidence" value="ECO:0007669"/>
    <property type="project" value="UniProtKB-KW"/>
</dbReference>
<dbReference type="InterPro" id="IPR050457">
    <property type="entry name" value="ZnFinger_BTB_dom_contain"/>
</dbReference>
<feature type="non-terminal residue" evidence="13">
    <location>
        <position position="348"/>
    </location>
</feature>
<keyword evidence="14" id="KW-1185">Reference proteome</keyword>
<evidence type="ECO:0000256" key="3">
    <source>
        <dbReference type="ARBA" id="ARBA00022737"/>
    </source>
</evidence>
<evidence type="ECO:0000256" key="10">
    <source>
        <dbReference type="PROSITE-ProRule" id="PRU00042"/>
    </source>
</evidence>
<evidence type="ECO:0000256" key="2">
    <source>
        <dbReference type="ARBA" id="ARBA00022723"/>
    </source>
</evidence>
<dbReference type="InterPro" id="IPR013087">
    <property type="entry name" value="Znf_C2H2_type"/>
</dbReference>
<dbReference type="EMBL" id="SCKG01000158">
    <property type="protein sequence ID" value="TDG95806.1"/>
    <property type="molecule type" value="Genomic_DNA"/>
</dbReference>
<name>A0A484BYE3_PERFV</name>
<feature type="compositionally biased region" description="Acidic residues" evidence="11">
    <location>
        <begin position="152"/>
        <end position="172"/>
    </location>
</feature>
<evidence type="ECO:0000256" key="4">
    <source>
        <dbReference type="ARBA" id="ARBA00022771"/>
    </source>
</evidence>
<evidence type="ECO:0000256" key="9">
    <source>
        <dbReference type="ARBA" id="ARBA00023242"/>
    </source>
</evidence>
<evidence type="ECO:0000256" key="1">
    <source>
        <dbReference type="ARBA" id="ARBA00004123"/>
    </source>
</evidence>
<sequence length="348" mass="38005">MASGLLDAPAEGDALCVFLLSDSAERREVGCQSDSAERREVGCQSDSAERREVGCQSDSAERREVGCQVDLLTQQLSWTHTGSSEMLLQCFVRPDGPDGGALLQHCTNRTRTIKPGRRATPPTPPPPRPDHATQRPPKRRCRRNHRVVPDPQQEEEEQDQEVEQEVVEEDTGDPTWTPPDGDAASRPAACALEDSDSQHAPVRLDSASQHAPVQLDSASQHAPVRLDLASHHAPVQLDSASQHAPVRLDLASHHAPVRLDSASQHAPVRAAVKLEPNSIMCDVCGKVMKNKSSLARHSFIHTGKKPFACQLCELRCRPRQPAASHGRLHPDGVARRQKPRAARSRGCA</sequence>
<keyword evidence="8" id="KW-0804">Transcription</keyword>
<feature type="region of interest" description="Disordered" evidence="11">
    <location>
        <begin position="320"/>
        <end position="348"/>
    </location>
</feature>
<comment type="subcellular location">
    <subcellularLocation>
        <location evidence="1">Nucleus</location>
    </subcellularLocation>
</comment>
<feature type="compositionally biased region" description="Basic residues" evidence="11">
    <location>
        <begin position="335"/>
        <end position="348"/>
    </location>
</feature>
<feature type="domain" description="C2H2-type" evidence="12">
    <location>
        <begin position="279"/>
        <end position="306"/>
    </location>
</feature>
<accession>A0A484BYE3</accession>
<gene>
    <name evidence="13" type="ORF">EPR50_G00245120</name>
</gene>
<dbReference type="InterPro" id="IPR036236">
    <property type="entry name" value="Znf_C2H2_sf"/>
</dbReference>
<evidence type="ECO:0000313" key="13">
    <source>
        <dbReference type="EMBL" id="TDG95806.1"/>
    </source>
</evidence>
<evidence type="ECO:0000256" key="7">
    <source>
        <dbReference type="ARBA" id="ARBA00023125"/>
    </source>
</evidence>
<evidence type="ECO:0000313" key="14">
    <source>
        <dbReference type="Proteomes" id="UP000295070"/>
    </source>
</evidence>
<dbReference type="GO" id="GO:0000978">
    <property type="term" value="F:RNA polymerase II cis-regulatory region sequence-specific DNA binding"/>
    <property type="evidence" value="ECO:0007669"/>
    <property type="project" value="TreeGrafter"/>
</dbReference>
<comment type="caution">
    <text evidence="13">The sequence shown here is derived from an EMBL/GenBank/DDBJ whole genome shotgun (WGS) entry which is preliminary data.</text>
</comment>
<dbReference type="PROSITE" id="PS50157">
    <property type="entry name" value="ZINC_FINGER_C2H2_2"/>
    <property type="match status" value="1"/>
</dbReference>
<protein>
    <recommendedName>
        <fullName evidence="12">C2H2-type domain-containing protein</fullName>
    </recommendedName>
</protein>
<keyword evidence="4 10" id="KW-0863">Zinc-finger</keyword>
<dbReference type="Proteomes" id="UP000295070">
    <property type="component" value="Unassembled WGS sequence"/>
</dbReference>
<evidence type="ECO:0000259" key="12">
    <source>
        <dbReference type="PROSITE" id="PS50157"/>
    </source>
</evidence>
<dbReference type="GO" id="GO:0005634">
    <property type="term" value="C:nucleus"/>
    <property type="evidence" value="ECO:0007669"/>
    <property type="project" value="UniProtKB-SubCell"/>
</dbReference>